<gene>
    <name evidence="1" type="ORF">GGR36_000971</name>
</gene>
<proteinExistence type="predicted"/>
<name>A0A840BG70_9RHOO</name>
<keyword evidence="2" id="KW-1185">Reference proteome</keyword>
<comment type="caution">
    <text evidence="1">The sequence shown here is derived from an EMBL/GenBank/DDBJ whole genome shotgun (WGS) entry which is preliminary data.</text>
</comment>
<accession>A0A840BG70</accession>
<evidence type="ECO:0000313" key="2">
    <source>
        <dbReference type="Proteomes" id="UP000561045"/>
    </source>
</evidence>
<reference evidence="1 2" key="1">
    <citation type="submission" date="2020-08" db="EMBL/GenBank/DDBJ databases">
        <title>Genomic Encyclopedia of Type Strains, Phase IV (KMG-IV): sequencing the most valuable type-strain genomes for metagenomic binning, comparative biology and taxonomic classification.</title>
        <authorList>
            <person name="Goeker M."/>
        </authorList>
    </citation>
    <scope>NUCLEOTIDE SEQUENCE [LARGE SCALE GENOMIC DNA]</scope>
    <source>
        <strain evidence="1 2">DSM 106739</strain>
    </source>
</reference>
<dbReference type="RefSeq" id="WP_183632481.1">
    <property type="nucleotide sequence ID" value="NZ_BAABLE010000011.1"/>
</dbReference>
<dbReference type="Pfam" id="PF15575">
    <property type="entry name" value="Imm49"/>
    <property type="match status" value="1"/>
</dbReference>
<dbReference type="InterPro" id="IPR029074">
    <property type="entry name" value="Imm49"/>
</dbReference>
<dbReference type="AlphaFoldDB" id="A0A840BG70"/>
<sequence length="256" mass="28160">MILADYLEPLAYDIAFWSLGQVSPDVRAQDQGPLSVELVRKLRAAAIIVLLTKADVDGYCHNLIRAARVRERYLELVRKDGLVDDHHFCAGRIEGFLAACAAEDFALARTIASLSPGAWRSGHEYEDDFCYAQALFNLLAPQRDGVALAAICARWKGALKGAPGNRLAVIEALRSNDASAFEASFEGLLDERAERISADIARGQLEEAPVIADRLVYVEGLALLRIARRLGFPLQPDYRYCPSLAMQAMVKPFPGE</sequence>
<dbReference type="Proteomes" id="UP000561045">
    <property type="component" value="Unassembled WGS sequence"/>
</dbReference>
<organism evidence="1 2">
    <name type="scientific">Niveibacterium umoris</name>
    <dbReference type="NCBI Taxonomy" id="1193620"/>
    <lineage>
        <taxon>Bacteria</taxon>
        <taxon>Pseudomonadati</taxon>
        <taxon>Pseudomonadota</taxon>
        <taxon>Betaproteobacteria</taxon>
        <taxon>Rhodocyclales</taxon>
        <taxon>Rhodocyclaceae</taxon>
        <taxon>Niveibacterium</taxon>
    </lineage>
</organism>
<dbReference type="EMBL" id="JACIET010000001">
    <property type="protein sequence ID" value="MBB4011663.1"/>
    <property type="molecule type" value="Genomic_DNA"/>
</dbReference>
<evidence type="ECO:0000313" key="1">
    <source>
        <dbReference type="EMBL" id="MBB4011663.1"/>
    </source>
</evidence>
<protein>
    <submittedName>
        <fullName evidence="1">Uncharacterized protein</fullName>
    </submittedName>
</protein>